<dbReference type="Pfam" id="PF02152">
    <property type="entry name" value="FolB"/>
    <property type="match status" value="1"/>
</dbReference>
<dbReference type="RefSeq" id="WP_221531785.1">
    <property type="nucleotide sequence ID" value="NZ_JAIGYP010000003.1"/>
</dbReference>
<keyword evidence="3" id="KW-1185">Reference proteome</keyword>
<comment type="caution">
    <text evidence="2">The sequence shown here is derived from an EMBL/GenBank/DDBJ whole genome shotgun (WGS) entry which is preliminary data.</text>
</comment>
<dbReference type="InterPro" id="IPR006157">
    <property type="entry name" value="FolB_dom"/>
</dbReference>
<evidence type="ECO:0000259" key="1">
    <source>
        <dbReference type="SMART" id="SM00905"/>
    </source>
</evidence>
<dbReference type="EMBL" id="JAIGYQ010000003">
    <property type="protein sequence ID" value="MBX7490528.1"/>
    <property type="molecule type" value="Genomic_DNA"/>
</dbReference>
<dbReference type="InterPro" id="IPR043133">
    <property type="entry name" value="GTP-CH-I_C/QueF"/>
</dbReference>
<evidence type="ECO:0000313" key="3">
    <source>
        <dbReference type="Proteomes" id="UP000700059"/>
    </source>
</evidence>
<dbReference type="GO" id="GO:0004150">
    <property type="term" value="F:dihydroneopterin aldolase activity"/>
    <property type="evidence" value="ECO:0007669"/>
    <property type="project" value="UniProtKB-EC"/>
</dbReference>
<keyword evidence="2" id="KW-0456">Lyase</keyword>
<gene>
    <name evidence="2" type="ORF">K4G57_03470</name>
</gene>
<sequence length="115" mass="13594">MEYRIALEELELECIIGILPFEREKMQKICIDAEFVVEKKVEYLDYRLLKDHIANAFAKEFGLLEEAHDYFLGTIPKDFPQIKEFWIKITKLEIFSDCKVAITSHYKRSNDGLTD</sequence>
<accession>A0ABS7JMB1</accession>
<dbReference type="SMART" id="SM00905">
    <property type="entry name" value="FolB"/>
    <property type="match status" value="1"/>
</dbReference>
<dbReference type="Gene3D" id="3.30.1130.10">
    <property type="match status" value="1"/>
</dbReference>
<dbReference type="EC" id="4.1.2.25" evidence="2"/>
<reference evidence="2 3" key="1">
    <citation type="submission" date="2021-08" db="EMBL/GenBank/DDBJ databases">
        <title>Helicobacter spp. isolated from feces of Anatolian Ground Squirrel (Spermophilus xanthoprymnus) in Turkey.</title>
        <authorList>
            <person name="Aydin F."/>
            <person name="Abay S."/>
            <person name="Kayman T."/>
            <person name="Karakaya E."/>
            <person name="Saticioglu I.B."/>
        </authorList>
    </citation>
    <scope>NUCLEOTIDE SEQUENCE [LARGE SCALE GENOMIC DNA]</scope>
    <source>
        <strain evidence="2 3">Faydin-H70</strain>
    </source>
</reference>
<dbReference type="SUPFAM" id="SSF55620">
    <property type="entry name" value="Tetrahydrobiopterin biosynthesis enzymes-like"/>
    <property type="match status" value="1"/>
</dbReference>
<feature type="domain" description="Dihydroneopterin aldolase/epimerase" evidence="1">
    <location>
        <begin position="5"/>
        <end position="106"/>
    </location>
</feature>
<proteinExistence type="predicted"/>
<dbReference type="Proteomes" id="UP000700059">
    <property type="component" value="Unassembled WGS sequence"/>
</dbReference>
<evidence type="ECO:0000313" key="2">
    <source>
        <dbReference type="EMBL" id="MBX7490528.1"/>
    </source>
</evidence>
<name>A0ABS7JMB1_9HELI</name>
<organism evidence="2 3">
    <name type="scientific">Helicobacter turcicus</name>
    <dbReference type="NCBI Taxonomy" id="2867412"/>
    <lineage>
        <taxon>Bacteria</taxon>
        <taxon>Pseudomonadati</taxon>
        <taxon>Campylobacterota</taxon>
        <taxon>Epsilonproteobacteria</taxon>
        <taxon>Campylobacterales</taxon>
        <taxon>Helicobacteraceae</taxon>
        <taxon>Helicobacter</taxon>
    </lineage>
</organism>
<protein>
    <submittedName>
        <fullName evidence="2">Dihydroneopterin aldolase</fullName>
        <ecNumber evidence="2">4.1.2.25</ecNumber>
    </submittedName>
</protein>